<sequence>MAQGSAGAAAFLFSSDGYSTRGAKLMGRQSAGAGFLRAFVQSAGAGPVQTLLTSPTQAPAARAALAEAGHDGPVDLLGMDGLGRVAESGCLYLPMPGLAEMAWRRAAVGERRFSVCGVTHTIATHAVMTSLTELLTAPVRPWDALICTSHAGRTAVNEVLQAQADYLRWRLGATRFELPQLPVIPLGVHTADFRFTPDERAQARTRLGIAADEPVVLFAGRLSFHAKAHPHPLLVALQRCAQARPQRRIHLVMCGQYANDAIRRAFEDAQDLLAPAVQHHHADGGDATAWRTAWAAADVFTSLSDNIQETFGLTPIEALATGLPCVVSDWDGYKDTVRDGIDGFRVPTTLPPAGAGVDLAARYDSGQDNYDIYCGQVCELVAVDVDAAERAFAQLLDDPALRQRMGAAGRERARSVYDWTVVMRQYRDLWARLAEQRQHALDLHGALPMAQAPDRMDPFRMFGGYATHVLGDADRLHLPALPARADYDRVRELACHRFARRVLPSHDQAAPLWRRWGEAPVRTVADLLAGLTPEQDRLLRRGLVWLLKTGWVRRV</sequence>
<dbReference type="RefSeq" id="WP_251971904.1">
    <property type="nucleotide sequence ID" value="NZ_AP025730.1"/>
</dbReference>
<protein>
    <recommendedName>
        <fullName evidence="1">Glycosyl transferase family 1 domain-containing protein</fullName>
    </recommendedName>
</protein>
<dbReference type="InterPro" id="IPR050194">
    <property type="entry name" value="Glycosyltransferase_grp1"/>
</dbReference>
<organism evidence="2 3">
    <name type="scientific">Sphaerotilus microaerophilus</name>
    <dbReference type="NCBI Taxonomy" id="2914710"/>
    <lineage>
        <taxon>Bacteria</taxon>
        <taxon>Pseudomonadati</taxon>
        <taxon>Pseudomonadota</taxon>
        <taxon>Betaproteobacteria</taxon>
        <taxon>Burkholderiales</taxon>
        <taxon>Sphaerotilaceae</taxon>
        <taxon>Sphaerotilus</taxon>
    </lineage>
</organism>
<gene>
    <name evidence="2" type="ORF">CATMQ487_06080</name>
</gene>
<dbReference type="PANTHER" id="PTHR45947:SF3">
    <property type="entry name" value="SULFOQUINOVOSYL TRANSFERASE SQD2"/>
    <property type="match status" value="1"/>
</dbReference>
<proteinExistence type="predicted"/>
<keyword evidence="3" id="KW-1185">Reference proteome</keyword>
<dbReference type="CDD" id="cd03801">
    <property type="entry name" value="GT4_PimA-like"/>
    <property type="match status" value="1"/>
</dbReference>
<reference evidence="2" key="1">
    <citation type="submission" date="2022-04" db="EMBL/GenBank/DDBJ databases">
        <title>Whole genome sequence of Sphaerotilus sp. FB-5.</title>
        <authorList>
            <person name="Takeda M."/>
            <person name="Narihara S."/>
            <person name="Akimoto M."/>
            <person name="Akimoto R."/>
            <person name="Nishiyashiki S."/>
            <person name="Murakami T."/>
        </authorList>
    </citation>
    <scope>NUCLEOTIDE SEQUENCE</scope>
    <source>
        <strain evidence="2">FB-5</strain>
    </source>
</reference>
<name>A0ABN6PFC9_9BURK</name>
<evidence type="ECO:0000313" key="2">
    <source>
        <dbReference type="EMBL" id="BDI03638.1"/>
    </source>
</evidence>
<dbReference type="Proteomes" id="UP001057498">
    <property type="component" value="Chromosome"/>
</dbReference>
<dbReference type="EMBL" id="AP025730">
    <property type="protein sequence ID" value="BDI03638.1"/>
    <property type="molecule type" value="Genomic_DNA"/>
</dbReference>
<accession>A0ABN6PFC9</accession>
<dbReference type="PANTHER" id="PTHR45947">
    <property type="entry name" value="SULFOQUINOVOSYL TRANSFERASE SQD2"/>
    <property type="match status" value="1"/>
</dbReference>
<evidence type="ECO:0000259" key="1">
    <source>
        <dbReference type="Pfam" id="PF00534"/>
    </source>
</evidence>
<evidence type="ECO:0000313" key="3">
    <source>
        <dbReference type="Proteomes" id="UP001057498"/>
    </source>
</evidence>
<dbReference type="Pfam" id="PF00534">
    <property type="entry name" value="Glycos_transf_1"/>
    <property type="match status" value="1"/>
</dbReference>
<dbReference type="Gene3D" id="3.40.50.2000">
    <property type="entry name" value="Glycogen Phosphorylase B"/>
    <property type="match status" value="1"/>
</dbReference>
<feature type="domain" description="Glycosyl transferase family 1" evidence="1">
    <location>
        <begin position="202"/>
        <end position="348"/>
    </location>
</feature>
<dbReference type="InterPro" id="IPR001296">
    <property type="entry name" value="Glyco_trans_1"/>
</dbReference>
<dbReference type="SUPFAM" id="SSF53756">
    <property type="entry name" value="UDP-Glycosyltransferase/glycogen phosphorylase"/>
    <property type="match status" value="1"/>
</dbReference>